<feature type="non-terminal residue" evidence="1">
    <location>
        <position position="85"/>
    </location>
</feature>
<reference evidence="1" key="1">
    <citation type="submission" date="2021-02" db="EMBL/GenBank/DDBJ databases">
        <authorList>
            <person name="Nowell W R."/>
        </authorList>
    </citation>
    <scope>NUCLEOTIDE SEQUENCE</scope>
</reference>
<organism evidence="1 2">
    <name type="scientific">Rotaria socialis</name>
    <dbReference type="NCBI Taxonomy" id="392032"/>
    <lineage>
        <taxon>Eukaryota</taxon>
        <taxon>Metazoa</taxon>
        <taxon>Spiralia</taxon>
        <taxon>Gnathifera</taxon>
        <taxon>Rotifera</taxon>
        <taxon>Eurotatoria</taxon>
        <taxon>Bdelloidea</taxon>
        <taxon>Philodinida</taxon>
        <taxon>Philodinidae</taxon>
        <taxon>Rotaria</taxon>
    </lineage>
</organism>
<name>A0A822B543_9BILA</name>
<gene>
    <name evidence="1" type="ORF">QYT958_LOCUS39210</name>
</gene>
<sequence length="85" mass="9839">MIVVFGGERYNEIEKMSILCKIYDEIECKGKRSFLLDTVSCMKYSSYYFVSTLLYSICLDLFVDDRFSLGHIEIAVEKMITLGVL</sequence>
<proteinExistence type="predicted"/>
<dbReference type="EMBL" id="CAJOBR010036055">
    <property type="protein sequence ID" value="CAF5012675.1"/>
    <property type="molecule type" value="Genomic_DNA"/>
</dbReference>
<accession>A0A822B543</accession>
<evidence type="ECO:0000313" key="2">
    <source>
        <dbReference type="Proteomes" id="UP000663848"/>
    </source>
</evidence>
<comment type="caution">
    <text evidence="1">The sequence shown here is derived from an EMBL/GenBank/DDBJ whole genome shotgun (WGS) entry which is preliminary data.</text>
</comment>
<dbReference type="AlphaFoldDB" id="A0A822B543"/>
<protein>
    <submittedName>
        <fullName evidence="1">Uncharacterized protein</fullName>
    </submittedName>
</protein>
<dbReference type="Proteomes" id="UP000663848">
    <property type="component" value="Unassembled WGS sequence"/>
</dbReference>
<feature type="non-terminal residue" evidence="1">
    <location>
        <position position="1"/>
    </location>
</feature>
<evidence type="ECO:0000313" key="1">
    <source>
        <dbReference type="EMBL" id="CAF5012675.1"/>
    </source>
</evidence>